<evidence type="ECO:0000313" key="1">
    <source>
        <dbReference type="EMBL" id="GBP71495.1"/>
    </source>
</evidence>
<protein>
    <submittedName>
        <fullName evidence="1">Uncharacterized protein</fullName>
    </submittedName>
</protein>
<reference evidence="1 2" key="1">
    <citation type="journal article" date="2019" name="Commun. Biol.">
        <title>The bagworm genome reveals a unique fibroin gene that provides high tensile strength.</title>
        <authorList>
            <person name="Kono N."/>
            <person name="Nakamura H."/>
            <person name="Ohtoshi R."/>
            <person name="Tomita M."/>
            <person name="Numata K."/>
            <person name="Arakawa K."/>
        </authorList>
    </citation>
    <scope>NUCLEOTIDE SEQUENCE [LARGE SCALE GENOMIC DNA]</scope>
</reference>
<name>A0A4C1YAK5_EUMVA</name>
<keyword evidence="2" id="KW-1185">Reference proteome</keyword>
<organism evidence="1 2">
    <name type="scientific">Eumeta variegata</name>
    <name type="common">Bagworm moth</name>
    <name type="synonym">Eumeta japonica</name>
    <dbReference type="NCBI Taxonomy" id="151549"/>
    <lineage>
        <taxon>Eukaryota</taxon>
        <taxon>Metazoa</taxon>
        <taxon>Ecdysozoa</taxon>
        <taxon>Arthropoda</taxon>
        <taxon>Hexapoda</taxon>
        <taxon>Insecta</taxon>
        <taxon>Pterygota</taxon>
        <taxon>Neoptera</taxon>
        <taxon>Endopterygota</taxon>
        <taxon>Lepidoptera</taxon>
        <taxon>Glossata</taxon>
        <taxon>Ditrysia</taxon>
        <taxon>Tineoidea</taxon>
        <taxon>Psychidae</taxon>
        <taxon>Oiketicinae</taxon>
        <taxon>Eumeta</taxon>
    </lineage>
</organism>
<accession>A0A4C1YAK5</accession>
<evidence type="ECO:0000313" key="2">
    <source>
        <dbReference type="Proteomes" id="UP000299102"/>
    </source>
</evidence>
<comment type="caution">
    <text evidence="1">The sequence shown here is derived from an EMBL/GenBank/DDBJ whole genome shotgun (WGS) entry which is preliminary data.</text>
</comment>
<gene>
    <name evidence="1" type="ORF">EVAR_103381_1</name>
</gene>
<proteinExistence type="predicted"/>
<dbReference type="Proteomes" id="UP000299102">
    <property type="component" value="Unassembled WGS sequence"/>
</dbReference>
<dbReference type="AlphaFoldDB" id="A0A4C1YAK5"/>
<sequence>MGYSGAARHRLPVEGAHQSAGLTSDCGFAGLLPRRGEHARGVHGRRLVQDRRHRAPRRRRPLLLRGPHQEHVQRGRGLPHVPLAALHHSWTSATSGLRGLFLITCRQNFFVCEAPSGARPSAVADVADA</sequence>
<dbReference type="EMBL" id="BGZK01001110">
    <property type="protein sequence ID" value="GBP71495.1"/>
    <property type="molecule type" value="Genomic_DNA"/>
</dbReference>